<proteinExistence type="predicted"/>
<dbReference type="EMBL" id="JBHULT010000012">
    <property type="protein sequence ID" value="MFD2519018.1"/>
    <property type="molecule type" value="Genomic_DNA"/>
</dbReference>
<dbReference type="SUPFAM" id="SSF51430">
    <property type="entry name" value="NAD(P)-linked oxidoreductase"/>
    <property type="match status" value="1"/>
</dbReference>
<dbReference type="PANTHER" id="PTHR43364">
    <property type="entry name" value="NADH-SPECIFIC METHYLGLYOXAL REDUCTASE-RELATED"/>
    <property type="match status" value="1"/>
</dbReference>
<dbReference type="Proteomes" id="UP001597468">
    <property type="component" value="Unassembled WGS sequence"/>
</dbReference>
<dbReference type="InterPro" id="IPR050523">
    <property type="entry name" value="AKR_Detox_Biosynth"/>
</dbReference>
<name>A0ABW5J1M7_9FLAO</name>
<dbReference type="InterPro" id="IPR023210">
    <property type="entry name" value="NADP_OxRdtase_dom"/>
</dbReference>
<feature type="domain" description="NADP-dependent oxidoreductase" evidence="1">
    <location>
        <begin position="15"/>
        <end position="312"/>
    </location>
</feature>
<protein>
    <submittedName>
        <fullName evidence="2">Aldo/keto reductase</fullName>
    </submittedName>
</protein>
<keyword evidence="3" id="KW-1185">Reference proteome</keyword>
<reference evidence="3" key="1">
    <citation type="journal article" date="2019" name="Int. J. Syst. Evol. Microbiol.">
        <title>The Global Catalogue of Microorganisms (GCM) 10K type strain sequencing project: providing services to taxonomists for standard genome sequencing and annotation.</title>
        <authorList>
            <consortium name="The Broad Institute Genomics Platform"/>
            <consortium name="The Broad Institute Genome Sequencing Center for Infectious Disease"/>
            <person name="Wu L."/>
            <person name="Ma J."/>
        </authorList>
    </citation>
    <scope>NUCLEOTIDE SEQUENCE [LARGE SCALE GENOMIC DNA]</scope>
    <source>
        <strain evidence="3">KCTC 42585</strain>
    </source>
</reference>
<organism evidence="2 3">
    <name type="scientific">Salinimicrobium flavum</name>
    <dbReference type="NCBI Taxonomy" id="1737065"/>
    <lineage>
        <taxon>Bacteria</taxon>
        <taxon>Pseudomonadati</taxon>
        <taxon>Bacteroidota</taxon>
        <taxon>Flavobacteriia</taxon>
        <taxon>Flavobacteriales</taxon>
        <taxon>Flavobacteriaceae</taxon>
        <taxon>Salinimicrobium</taxon>
    </lineage>
</organism>
<accession>A0ABW5J1M7</accession>
<comment type="caution">
    <text evidence="2">The sequence shown here is derived from an EMBL/GenBank/DDBJ whole genome shotgun (WGS) entry which is preliminary data.</text>
</comment>
<dbReference type="RefSeq" id="WP_380754369.1">
    <property type="nucleotide sequence ID" value="NZ_JBHULT010000012.1"/>
</dbReference>
<evidence type="ECO:0000313" key="2">
    <source>
        <dbReference type="EMBL" id="MFD2519018.1"/>
    </source>
</evidence>
<evidence type="ECO:0000313" key="3">
    <source>
        <dbReference type="Proteomes" id="UP001597468"/>
    </source>
</evidence>
<dbReference type="InterPro" id="IPR036812">
    <property type="entry name" value="NAD(P)_OxRdtase_dom_sf"/>
</dbReference>
<dbReference type="PANTHER" id="PTHR43364:SF6">
    <property type="entry name" value="OXIDOREDUCTASE-RELATED"/>
    <property type="match status" value="1"/>
</dbReference>
<dbReference type="Gene3D" id="3.20.20.100">
    <property type="entry name" value="NADP-dependent oxidoreductase domain"/>
    <property type="match status" value="1"/>
</dbReference>
<sequence length="314" mass="35497">MKKKRLGNTGLYIPPIVFGGNVFGWTLDEQQSFDILDRVLAMGFNTIDTADSYSHWAPGNKGGESETIIGKWMKARKNRDQIIIATKVGSNPGKEGRDVSKEYILRAAEESLQRLQTDYIDLYFTHWDNESMPVEETLAAYKQLIDEGKIGHIGASNLSPERIHESMAAASENHLPKYEVLQPEYSLMERKKFEEGYWEIAKEYDLGVLSYFSLASGFLTGKYRKQEDIKGDRTHIVKDYFSEKGHRILEVLDNLSKDNNTSNAAVALAWIMQRPCITAPIASATKPKHLEAFKDAVSLQLSQEEINRLNEVSG</sequence>
<dbReference type="CDD" id="cd19081">
    <property type="entry name" value="AKR_AKR9C1"/>
    <property type="match status" value="1"/>
</dbReference>
<gene>
    <name evidence="2" type="ORF">ACFSTG_14015</name>
</gene>
<dbReference type="Pfam" id="PF00248">
    <property type="entry name" value="Aldo_ket_red"/>
    <property type="match status" value="1"/>
</dbReference>
<evidence type="ECO:0000259" key="1">
    <source>
        <dbReference type="Pfam" id="PF00248"/>
    </source>
</evidence>